<dbReference type="eggNOG" id="COG0665">
    <property type="taxonomic scope" value="Bacteria"/>
</dbReference>
<reference evidence="3 4" key="1">
    <citation type="journal article" date="2011" name="BMC Genomics">
        <title>Comparative genome analysis and genome-guided physiological analysis of Roseobacter litoralis.</title>
        <authorList>
            <person name="Kalhoefer D."/>
            <person name="Thole S."/>
            <person name="Voget S."/>
            <person name="Lehmann R."/>
            <person name="Liesegang H."/>
            <person name="Wollher A."/>
            <person name="Daniel R."/>
            <person name="Simon M."/>
            <person name="Brinkhoff T."/>
        </authorList>
    </citation>
    <scope>NUCLEOTIDE SEQUENCE [LARGE SCALE GENOMIC DNA]</scope>
    <source>
        <strain evidence="4">ATCC 49566 / DSM 6996 / JCM 21268 / NBRC 15278 / OCh 149</strain>
    </source>
</reference>
<dbReference type="Gene3D" id="3.50.50.60">
    <property type="entry name" value="FAD/NAD(P)-binding domain"/>
    <property type="match status" value="2"/>
</dbReference>
<accession>F7ZEX9</accession>
<dbReference type="GO" id="GO:0005737">
    <property type="term" value="C:cytoplasm"/>
    <property type="evidence" value="ECO:0007669"/>
    <property type="project" value="TreeGrafter"/>
</dbReference>
<dbReference type="SUPFAM" id="SSF54373">
    <property type="entry name" value="FAD-linked reductases, C-terminal domain"/>
    <property type="match status" value="1"/>
</dbReference>
<dbReference type="Proteomes" id="UP000001353">
    <property type="component" value="Chromosome"/>
</dbReference>
<proteinExistence type="predicted"/>
<dbReference type="GO" id="GO:0016491">
    <property type="term" value="F:oxidoreductase activity"/>
    <property type="evidence" value="ECO:0007669"/>
    <property type="project" value="UniProtKB-KW"/>
</dbReference>
<organism evidence="3 4">
    <name type="scientific">Roseobacter litoralis (strain ATCC 49566 / DSM 6996 / JCM 21268 / NBRC 15278 / OCh 149)</name>
    <dbReference type="NCBI Taxonomy" id="391595"/>
    <lineage>
        <taxon>Bacteria</taxon>
        <taxon>Pseudomonadati</taxon>
        <taxon>Pseudomonadota</taxon>
        <taxon>Alphaproteobacteria</taxon>
        <taxon>Rhodobacterales</taxon>
        <taxon>Roseobacteraceae</taxon>
        <taxon>Roseobacter</taxon>
    </lineage>
</organism>
<dbReference type="EMBL" id="CP002623">
    <property type="protein sequence ID" value="AEI92210.1"/>
    <property type="molecule type" value="Genomic_DNA"/>
</dbReference>
<evidence type="ECO:0000313" key="4">
    <source>
        <dbReference type="Proteomes" id="UP000001353"/>
    </source>
</evidence>
<protein>
    <submittedName>
        <fullName evidence="3">FAD-dependent oxidoreductase</fullName>
    </submittedName>
</protein>
<evidence type="ECO:0000313" key="3">
    <source>
        <dbReference type="EMBL" id="AEI92210.1"/>
    </source>
</evidence>
<dbReference type="AlphaFoldDB" id="F7ZEX9"/>
<keyword evidence="4" id="KW-1185">Reference proteome</keyword>
<dbReference type="InterPro" id="IPR006076">
    <property type="entry name" value="FAD-dep_OxRdtase"/>
</dbReference>
<dbReference type="SUPFAM" id="SSF51905">
    <property type="entry name" value="FAD/NAD(P)-binding domain"/>
    <property type="match status" value="1"/>
</dbReference>
<dbReference type="PANTHER" id="PTHR13847">
    <property type="entry name" value="SARCOSINE DEHYDROGENASE-RELATED"/>
    <property type="match status" value="1"/>
</dbReference>
<name>F7ZEX9_ROSLO</name>
<dbReference type="Gene3D" id="3.30.9.10">
    <property type="entry name" value="D-Amino Acid Oxidase, subunit A, domain 2"/>
    <property type="match status" value="2"/>
</dbReference>
<dbReference type="KEGG" id="rli:RLO149_c001780"/>
<dbReference type="HOGENOM" id="CLU_007884_4_5_5"/>
<keyword evidence="1" id="KW-0560">Oxidoreductase</keyword>
<dbReference type="PANTHER" id="PTHR13847:SF289">
    <property type="entry name" value="GLYCINE OXIDASE"/>
    <property type="match status" value="1"/>
</dbReference>
<dbReference type="Pfam" id="PF01266">
    <property type="entry name" value="DAO"/>
    <property type="match status" value="1"/>
</dbReference>
<gene>
    <name evidence="3" type="ordered locus">RLO149_c001780</name>
</gene>
<evidence type="ECO:0000256" key="1">
    <source>
        <dbReference type="ARBA" id="ARBA00023002"/>
    </source>
</evidence>
<feature type="domain" description="FAD dependent oxidoreductase" evidence="2">
    <location>
        <begin position="5"/>
        <end position="327"/>
    </location>
</feature>
<dbReference type="STRING" id="391595.RLO149_c001780"/>
<dbReference type="InterPro" id="IPR036188">
    <property type="entry name" value="FAD/NAD-bd_sf"/>
</dbReference>
<sequence length="345" mass="36813">MAMIDVTIRGAGILGLSIAWVCLQRGASVRIVDPYGAGAGSSGGVVGALAPHVPENWNPKKAFQLDSLLMAEGFWSDVAEASGENPGYIRSGRLQPIADQHALTLAHRRCDTAKQLWGAHAQWLVEPSMTSEWSPPSPTGWLIKDNLSALIHPRLATNALAIALKNRGLSIETEAADKGQVVWATGVHGLEKLSETHHRMVGNGVKGQAAVFDYDAAGKPQLFIDGLHIVPHANGTVAIGSTSEREYAASDTTDEQLDELILKARTVFPTLGKAMVLERWAGVRPRSRSRAPMLGAWPGRDGHFIANGGFKIGFGMAPKIAHVMADLLLEGKNAIPDGFEVSASF</sequence>
<evidence type="ECO:0000259" key="2">
    <source>
        <dbReference type="Pfam" id="PF01266"/>
    </source>
</evidence>